<dbReference type="EMBL" id="JBGCUO010000001">
    <property type="protein sequence ID" value="MEY1661382.1"/>
    <property type="molecule type" value="Genomic_DNA"/>
</dbReference>
<feature type="domain" description="Fatty acid desaturase" evidence="1">
    <location>
        <begin position="66"/>
        <end position="332"/>
    </location>
</feature>
<evidence type="ECO:0000259" key="1">
    <source>
        <dbReference type="Pfam" id="PF00487"/>
    </source>
</evidence>
<evidence type="ECO:0000313" key="3">
    <source>
        <dbReference type="Proteomes" id="UP001562065"/>
    </source>
</evidence>
<evidence type="ECO:0000313" key="2">
    <source>
        <dbReference type="EMBL" id="MEY1661382.1"/>
    </source>
</evidence>
<proteinExistence type="predicted"/>
<accession>A0ABV4AEY1</accession>
<sequence length="360" mass="41632">MNAIVPKRLEGAELEAFGNEIEALRQEVMSSLGERDEAYLRRILRWQRGTEIGGRALLFAGWLPPAWLAGTALLSISKILENMEIGHNVMHGQWDWLQDERLRGDVYEWDNVCPSDQWRHSHNYMHHTYTNIVGKDRDVGYGIMRMSEDQEWHPVYRFQPLYNWVLAGLFQWGVALHDVEFDQVITRRKTLREAWQQLREIGRKSRRQVLKDYLLFPLLAGPGALPVLAGNVSANLVRNLWSYAIIFCGHFPDGVSMFTEQEAEGETRAGWYQRQLLGSSNLEGGRLFHIMSGHLSHQIEHHLFPDMPAHRYAEIGPRVEEICARYGLPYNSGGFRKQFFSVLRRISQLSRRPEPQALAA</sequence>
<keyword evidence="3" id="KW-1185">Reference proteome</keyword>
<dbReference type="CDD" id="cd03506">
    <property type="entry name" value="Delta6-FADS-like"/>
    <property type="match status" value="1"/>
</dbReference>
<dbReference type="RefSeq" id="WP_369454639.1">
    <property type="nucleotide sequence ID" value="NZ_JBGCUO010000001.1"/>
</dbReference>
<dbReference type="Pfam" id="PF00487">
    <property type="entry name" value="FA_desaturase"/>
    <property type="match status" value="1"/>
</dbReference>
<dbReference type="Proteomes" id="UP001562065">
    <property type="component" value="Unassembled WGS sequence"/>
</dbReference>
<dbReference type="InterPro" id="IPR005804">
    <property type="entry name" value="FA_desaturase_dom"/>
</dbReference>
<dbReference type="InterPro" id="IPR012171">
    <property type="entry name" value="Fatty_acid_desaturase"/>
</dbReference>
<comment type="caution">
    <text evidence="2">The sequence shown here is derived from an EMBL/GenBank/DDBJ whole genome shotgun (WGS) entry which is preliminary data.</text>
</comment>
<dbReference type="PANTHER" id="PTHR19353:SF84">
    <property type="entry name" value="ACYL-COA DELTA-9-DESATURASE, DESB"/>
    <property type="match status" value="1"/>
</dbReference>
<protein>
    <submittedName>
        <fullName evidence="2">Fatty acid desaturase</fullName>
    </submittedName>
</protein>
<gene>
    <name evidence="2" type="ORF">AB5I84_04380</name>
</gene>
<organism evidence="2 3">
    <name type="scientific">Isoalcanivorax beigongshangi</name>
    <dbReference type="NCBI Taxonomy" id="3238810"/>
    <lineage>
        <taxon>Bacteria</taxon>
        <taxon>Pseudomonadati</taxon>
        <taxon>Pseudomonadota</taxon>
        <taxon>Gammaproteobacteria</taxon>
        <taxon>Oceanospirillales</taxon>
        <taxon>Alcanivoracaceae</taxon>
        <taxon>Isoalcanivorax</taxon>
    </lineage>
</organism>
<name>A0ABV4AEY1_9GAMM</name>
<dbReference type="PANTHER" id="PTHR19353">
    <property type="entry name" value="FATTY ACID DESATURASE 2"/>
    <property type="match status" value="1"/>
</dbReference>
<reference evidence="2 3" key="1">
    <citation type="submission" date="2024-07" db="EMBL/GenBank/DDBJ databases">
        <authorList>
            <person name="Ren Q."/>
        </authorList>
    </citation>
    <scope>NUCLEOTIDE SEQUENCE [LARGE SCALE GENOMIC DNA]</scope>
    <source>
        <strain evidence="2 3">REN37</strain>
    </source>
</reference>